<evidence type="ECO:0000259" key="1">
    <source>
        <dbReference type="SMART" id="SM00507"/>
    </source>
</evidence>
<dbReference type="Proteomes" id="UP000675664">
    <property type="component" value="Unassembled WGS sequence"/>
</dbReference>
<keyword evidence="3" id="KW-1185">Reference proteome</keyword>
<dbReference type="SUPFAM" id="SSF48695">
    <property type="entry name" value="Multiheme cytochromes"/>
    <property type="match status" value="1"/>
</dbReference>
<keyword evidence="2" id="KW-0378">Hydrolase</keyword>
<keyword evidence="2" id="KW-0255">Endonuclease</keyword>
<name>A0A8J7W474_9FIRM</name>
<dbReference type="RefSeq" id="WP_227019173.1">
    <property type="nucleotide sequence ID" value="NZ_JAGSND010000010.1"/>
</dbReference>
<sequence>MAKYSFYNTTRWRKLRQFVIDRAGGICEVCHVEKGTIADHIEEVTDDNVNDPNIVWNPENLQAVCQDCHNRKHHGNGGAVVDGLMFDSEGNLIVIDDSDLITLANQSVSTPPLQTLKR</sequence>
<evidence type="ECO:0000313" key="3">
    <source>
        <dbReference type="Proteomes" id="UP000675664"/>
    </source>
</evidence>
<gene>
    <name evidence="2" type="ORF">KCX82_14205</name>
</gene>
<dbReference type="Gene3D" id="1.10.30.50">
    <property type="match status" value="1"/>
</dbReference>
<evidence type="ECO:0000313" key="2">
    <source>
        <dbReference type="EMBL" id="MBR0599038.1"/>
    </source>
</evidence>
<reference evidence="2" key="1">
    <citation type="submission" date="2021-04" db="EMBL/GenBank/DDBJ databases">
        <title>Sinoanaerobacter chloroacetimidivorans sp. nov., an obligate anaerobic bacterium isolated from anaerobic sludge.</title>
        <authorList>
            <person name="Bao Y."/>
        </authorList>
    </citation>
    <scope>NUCLEOTIDE SEQUENCE</scope>
    <source>
        <strain evidence="2">BAD-6</strain>
    </source>
</reference>
<dbReference type="CDD" id="cd00085">
    <property type="entry name" value="HNHc"/>
    <property type="match status" value="1"/>
</dbReference>
<dbReference type="SMART" id="SM00507">
    <property type="entry name" value="HNHc"/>
    <property type="match status" value="1"/>
</dbReference>
<comment type="caution">
    <text evidence="2">The sequence shown here is derived from an EMBL/GenBank/DDBJ whole genome shotgun (WGS) entry which is preliminary data.</text>
</comment>
<protein>
    <submittedName>
        <fullName evidence="2">HNH endonuclease</fullName>
    </submittedName>
</protein>
<dbReference type="GO" id="GO:0004519">
    <property type="term" value="F:endonuclease activity"/>
    <property type="evidence" value="ECO:0007669"/>
    <property type="project" value="UniProtKB-KW"/>
</dbReference>
<dbReference type="InterPro" id="IPR036280">
    <property type="entry name" value="Multihaem_cyt_sf"/>
</dbReference>
<dbReference type="AlphaFoldDB" id="A0A8J7W474"/>
<proteinExistence type="predicted"/>
<keyword evidence="2" id="KW-0540">Nuclease</keyword>
<accession>A0A8J7W474</accession>
<feature type="domain" description="HNH nuclease" evidence="1">
    <location>
        <begin position="14"/>
        <end position="70"/>
    </location>
</feature>
<reference evidence="2" key="2">
    <citation type="submission" date="2021-04" db="EMBL/GenBank/DDBJ databases">
        <authorList>
            <person name="Liu J."/>
        </authorList>
    </citation>
    <scope>NUCLEOTIDE SEQUENCE</scope>
    <source>
        <strain evidence="2">BAD-6</strain>
    </source>
</reference>
<organism evidence="2 3">
    <name type="scientific">Sinanaerobacter chloroacetimidivorans</name>
    <dbReference type="NCBI Taxonomy" id="2818044"/>
    <lineage>
        <taxon>Bacteria</taxon>
        <taxon>Bacillati</taxon>
        <taxon>Bacillota</taxon>
        <taxon>Clostridia</taxon>
        <taxon>Peptostreptococcales</taxon>
        <taxon>Anaerovoracaceae</taxon>
        <taxon>Sinanaerobacter</taxon>
    </lineage>
</organism>
<dbReference type="InterPro" id="IPR003615">
    <property type="entry name" value="HNH_nuc"/>
</dbReference>
<dbReference type="EMBL" id="JAGSND010000010">
    <property type="protein sequence ID" value="MBR0599038.1"/>
    <property type="molecule type" value="Genomic_DNA"/>
</dbReference>